<reference evidence="1" key="1">
    <citation type="submission" date="2021-06" db="EMBL/GenBank/DDBJ databases">
        <authorList>
            <person name="Kallberg Y."/>
            <person name="Tangrot J."/>
            <person name="Rosling A."/>
        </authorList>
    </citation>
    <scope>NUCLEOTIDE SEQUENCE</scope>
    <source>
        <strain evidence="1">28 12/20/2015</strain>
    </source>
</reference>
<gene>
    <name evidence="1" type="ORF">SPELUC_LOCUS10955</name>
</gene>
<sequence>QAHQHLQKKTQYGRLMGHFKKALNYSLKDNDQSVLDNIILAYISEKEAKLNAAVQLERGNILSENMDLDNMLKLPDGHVYNIDDIKDPTKYQGKGRPAGNRIKAYNENEKVNSSVSKRGNASENLENTVGNDNTSGRKCRLCGKTEHYAPKCPTKES</sequence>
<accession>A0ACA9PC40</accession>
<comment type="caution">
    <text evidence="1">The sequence shown here is derived from an EMBL/GenBank/DDBJ whole genome shotgun (WGS) entry which is preliminary data.</text>
</comment>
<protein>
    <submittedName>
        <fullName evidence="1">13457_t:CDS:1</fullName>
    </submittedName>
</protein>
<dbReference type="Proteomes" id="UP000789366">
    <property type="component" value="Unassembled WGS sequence"/>
</dbReference>
<keyword evidence="2" id="KW-1185">Reference proteome</keyword>
<evidence type="ECO:0000313" key="2">
    <source>
        <dbReference type="Proteomes" id="UP000789366"/>
    </source>
</evidence>
<name>A0ACA9PC40_9GLOM</name>
<organism evidence="1 2">
    <name type="scientific">Cetraspora pellucida</name>
    <dbReference type="NCBI Taxonomy" id="1433469"/>
    <lineage>
        <taxon>Eukaryota</taxon>
        <taxon>Fungi</taxon>
        <taxon>Fungi incertae sedis</taxon>
        <taxon>Mucoromycota</taxon>
        <taxon>Glomeromycotina</taxon>
        <taxon>Glomeromycetes</taxon>
        <taxon>Diversisporales</taxon>
        <taxon>Gigasporaceae</taxon>
        <taxon>Cetraspora</taxon>
    </lineage>
</organism>
<feature type="non-terminal residue" evidence="1">
    <location>
        <position position="1"/>
    </location>
</feature>
<dbReference type="EMBL" id="CAJVPW010021803">
    <property type="protein sequence ID" value="CAG8694887.1"/>
    <property type="molecule type" value="Genomic_DNA"/>
</dbReference>
<proteinExistence type="predicted"/>
<evidence type="ECO:0000313" key="1">
    <source>
        <dbReference type="EMBL" id="CAG8694887.1"/>
    </source>
</evidence>